<protein>
    <submittedName>
        <fullName evidence="8">Methylamine utilization protein MauE</fullName>
    </submittedName>
</protein>
<evidence type="ECO:0000256" key="2">
    <source>
        <dbReference type="ARBA" id="ARBA00022692"/>
    </source>
</evidence>
<keyword evidence="2 6" id="KW-0812">Transmembrane</keyword>
<name>A0ABT0UQE5_9ACTN</name>
<feature type="transmembrane region" description="Helical" evidence="6">
    <location>
        <begin position="147"/>
        <end position="165"/>
    </location>
</feature>
<evidence type="ECO:0000256" key="4">
    <source>
        <dbReference type="ARBA" id="ARBA00023136"/>
    </source>
</evidence>
<comment type="caution">
    <text evidence="8">The sequence shown here is derived from an EMBL/GenBank/DDBJ whole genome shotgun (WGS) entry which is preliminary data.</text>
</comment>
<evidence type="ECO:0000256" key="6">
    <source>
        <dbReference type="SAM" id="Phobius"/>
    </source>
</evidence>
<evidence type="ECO:0000313" key="9">
    <source>
        <dbReference type="Proteomes" id="UP001431429"/>
    </source>
</evidence>
<sequence length="204" mass="20544">MYIALSCRILLFGVFLTALAGKVHRKAAFDEFTTSIRDMRLFSPKVAGIVAVAVAVGELAALVLLALPATASIGLALAALLLLGFTAGMGAALRRGRRTPCRCFGASVTPLGPVHLVRNLVLAAVGATGAAAVAIGGGAGWPPHPGGAAIAATAALVAVILVVRLDDLVALFSLAPAPATRATPLSQARSVPPASAKGQSRTRR</sequence>
<evidence type="ECO:0000256" key="1">
    <source>
        <dbReference type="ARBA" id="ARBA00004141"/>
    </source>
</evidence>
<keyword evidence="4 6" id="KW-0472">Membrane</keyword>
<keyword evidence="3 6" id="KW-1133">Transmembrane helix</keyword>
<feature type="transmembrane region" description="Helical" evidence="6">
    <location>
        <begin position="73"/>
        <end position="93"/>
    </location>
</feature>
<feature type="region of interest" description="Disordered" evidence="5">
    <location>
        <begin position="183"/>
        <end position="204"/>
    </location>
</feature>
<dbReference type="InterPro" id="IPR009908">
    <property type="entry name" value="Methylamine_util_MauE"/>
</dbReference>
<evidence type="ECO:0000256" key="3">
    <source>
        <dbReference type="ARBA" id="ARBA00022989"/>
    </source>
</evidence>
<dbReference type="EMBL" id="JAMQAW010000026">
    <property type="protein sequence ID" value="MCM2390807.1"/>
    <property type="molecule type" value="Genomic_DNA"/>
</dbReference>
<feature type="transmembrane region" description="Helical" evidence="6">
    <location>
        <begin position="46"/>
        <end position="67"/>
    </location>
</feature>
<evidence type="ECO:0000259" key="7">
    <source>
        <dbReference type="Pfam" id="PF07291"/>
    </source>
</evidence>
<comment type="subcellular location">
    <subcellularLocation>
        <location evidence="1">Membrane</location>
        <topology evidence="1">Multi-pass membrane protein</topology>
    </subcellularLocation>
</comment>
<dbReference type="RefSeq" id="WP_250921230.1">
    <property type="nucleotide sequence ID" value="NZ_JAMQAW010000026.1"/>
</dbReference>
<keyword evidence="9" id="KW-1185">Reference proteome</keyword>
<dbReference type="Pfam" id="PF07291">
    <property type="entry name" value="MauE"/>
    <property type="match status" value="1"/>
</dbReference>
<feature type="domain" description="Methylamine utilisation protein MauE" evidence="7">
    <location>
        <begin position="2"/>
        <end position="130"/>
    </location>
</feature>
<reference evidence="8" key="1">
    <citation type="submission" date="2022-06" db="EMBL/GenBank/DDBJ databases">
        <title>Genome public.</title>
        <authorList>
            <person name="Sun Q."/>
        </authorList>
    </citation>
    <scope>NUCLEOTIDE SEQUENCE</scope>
    <source>
        <strain evidence="8">CWNU-1</strain>
    </source>
</reference>
<evidence type="ECO:0000313" key="8">
    <source>
        <dbReference type="EMBL" id="MCM2390807.1"/>
    </source>
</evidence>
<proteinExistence type="predicted"/>
<dbReference type="Proteomes" id="UP001431429">
    <property type="component" value="Unassembled WGS sequence"/>
</dbReference>
<accession>A0ABT0UQE5</accession>
<organism evidence="8 9">
    <name type="scientific">Streptomyces albipurpureus</name>
    <dbReference type="NCBI Taxonomy" id="2897419"/>
    <lineage>
        <taxon>Bacteria</taxon>
        <taxon>Bacillati</taxon>
        <taxon>Actinomycetota</taxon>
        <taxon>Actinomycetes</taxon>
        <taxon>Kitasatosporales</taxon>
        <taxon>Streptomycetaceae</taxon>
        <taxon>Streptomyces</taxon>
    </lineage>
</organism>
<evidence type="ECO:0000256" key="5">
    <source>
        <dbReference type="SAM" id="MobiDB-lite"/>
    </source>
</evidence>
<feature type="transmembrane region" description="Helical" evidence="6">
    <location>
        <begin position="120"/>
        <end position="141"/>
    </location>
</feature>
<gene>
    <name evidence="8" type="ORF">NBG84_21315</name>
</gene>